<evidence type="ECO:0000313" key="2">
    <source>
        <dbReference type="Proteomes" id="UP001237642"/>
    </source>
</evidence>
<comment type="caution">
    <text evidence="1">The sequence shown here is derived from an EMBL/GenBank/DDBJ whole genome shotgun (WGS) entry which is preliminary data.</text>
</comment>
<accession>A0AAD8HCT7</accession>
<keyword evidence="2" id="KW-1185">Reference proteome</keyword>
<evidence type="ECO:0000313" key="1">
    <source>
        <dbReference type="EMBL" id="KAK1364671.1"/>
    </source>
</evidence>
<sequence>MDLGTIIVKVNRTKHYQYSEIKPPAWYQEPLVRPKFLEKGEITYVVGSCGGIICFHIISTSRFVQVNPLTKNYKEVSAPKIPLPHLQASIRANNAGFFYE</sequence>
<dbReference type="AlphaFoldDB" id="A0AAD8HCT7"/>
<name>A0AAD8HCT7_9APIA</name>
<reference evidence="1" key="2">
    <citation type="submission" date="2023-05" db="EMBL/GenBank/DDBJ databases">
        <authorList>
            <person name="Schelkunov M.I."/>
        </authorList>
    </citation>
    <scope>NUCLEOTIDE SEQUENCE</scope>
    <source>
        <strain evidence="1">Hsosn_3</strain>
        <tissue evidence="1">Leaf</tissue>
    </source>
</reference>
<protein>
    <submittedName>
        <fullName evidence="1">Uncharacterized protein</fullName>
    </submittedName>
</protein>
<dbReference type="EMBL" id="JAUIZM010000009">
    <property type="protein sequence ID" value="KAK1364671.1"/>
    <property type="molecule type" value="Genomic_DNA"/>
</dbReference>
<organism evidence="1 2">
    <name type="scientific">Heracleum sosnowskyi</name>
    <dbReference type="NCBI Taxonomy" id="360622"/>
    <lineage>
        <taxon>Eukaryota</taxon>
        <taxon>Viridiplantae</taxon>
        <taxon>Streptophyta</taxon>
        <taxon>Embryophyta</taxon>
        <taxon>Tracheophyta</taxon>
        <taxon>Spermatophyta</taxon>
        <taxon>Magnoliopsida</taxon>
        <taxon>eudicotyledons</taxon>
        <taxon>Gunneridae</taxon>
        <taxon>Pentapetalae</taxon>
        <taxon>asterids</taxon>
        <taxon>campanulids</taxon>
        <taxon>Apiales</taxon>
        <taxon>Apiaceae</taxon>
        <taxon>Apioideae</taxon>
        <taxon>apioid superclade</taxon>
        <taxon>Tordylieae</taxon>
        <taxon>Tordyliinae</taxon>
        <taxon>Heracleum</taxon>
    </lineage>
</organism>
<gene>
    <name evidence="1" type="ORF">POM88_040232</name>
</gene>
<proteinExistence type="predicted"/>
<reference evidence="1" key="1">
    <citation type="submission" date="2023-02" db="EMBL/GenBank/DDBJ databases">
        <title>Genome of toxic invasive species Heracleum sosnowskyi carries increased number of genes despite the absence of recent whole-genome duplications.</title>
        <authorList>
            <person name="Schelkunov M."/>
            <person name="Shtratnikova V."/>
            <person name="Makarenko M."/>
            <person name="Klepikova A."/>
            <person name="Omelchenko D."/>
            <person name="Novikova G."/>
            <person name="Obukhova E."/>
            <person name="Bogdanov V."/>
            <person name="Penin A."/>
            <person name="Logacheva M."/>
        </authorList>
    </citation>
    <scope>NUCLEOTIDE SEQUENCE</scope>
    <source>
        <strain evidence="1">Hsosn_3</strain>
        <tissue evidence="1">Leaf</tissue>
    </source>
</reference>
<dbReference type="Proteomes" id="UP001237642">
    <property type="component" value="Unassembled WGS sequence"/>
</dbReference>